<gene>
    <name evidence="2" type="ORF">SPARVUS_LOCUS16748018</name>
</gene>
<evidence type="ECO:0000313" key="2">
    <source>
        <dbReference type="EMBL" id="CAI9624751.1"/>
    </source>
</evidence>
<feature type="region of interest" description="Disordered" evidence="1">
    <location>
        <begin position="25"/>
        <end position="47"/>
    </location>
</feature>
<sequence>KPQSACSPEPLMVGMGLERTVTRSRLPGIPTSGRGVCQRIPQSKSLM</sequence>
<evidence type="ECO:0000313" key="3">
    <source>
        <dbReference type="Proteomes" id="UP001162483"/>
    </source>
</evidence>
<dbReference type="EMBL" id="CATNWA010022005">
    <property type="protein sequence ID" value="CAI9624751.1"/>
    <property type="molecule type" value="Genomic_DNA"/>
</dbReference>
<comment type="caution">
    <text evidence="2">The sequence shown here is derived from an EMBL/GenBank/DDBJ whole genome shotgun (WGS) entry which is preliminary data.</text>
</comment>
<accession>A0ABN9HX49</accession>
<organism evidence="2 3">
    <name type="scientific">Staurois parvus</name>
    <dbReference type="NCBI Taxonomy" id="386267"/>
    <lineage>
        <taxon>Eukaryota</taxon>
        <taxon>Metazoa</taxon>
        <taxon>Chordata</taxon>
        <taxon>Craniata</taxon>
        <taxon>Vertebrata</taxon>
        <taxon>Euteleostomi</taxon>
        <taxon>Amphibia</taxon>
        <taxon>Batrachia</taxon>
        <taxon>Anura</taxon>
        <taxon>Neobatrachia</taxon>
        <taxon>Ranoidea</taxon>
        <taxon>Ranidae</taxon>
        <taxon>Staurois</taxon>
    </lineage>
</organism>
<keyword evidence="3" id="KW-1185">Reference proteome</keyword>
<dbReference type="Proteomes" id="UP001162483">
    <property type="component" value="Unassembled WGS sequence"/>
</dbReference>
<reference evidence="2" key="1">
    <citation type="submission" date="2023-05" db="EMBL/GenBank/DDBJ databases">
        <authorList>
            <person name="Stuckert A."/>
        </authorList>
    </citation>
    <scope>NUCLEOTIDE SEQUENCE</scope>
</reference>
<proteinExistence type="predicted"/>
<feature type="non-terminal residue" evidence="2">
    <location>
        <position position="1"/>
    </location>
</feature>
<name>A0ABN9HX49_9NEOB</name>
<protein>
    <submittedName>
        <fullName evidence="2">Uncharacterized protein</fullName>
    </submittedName>
</protein>
<evidence type="ECO:0000256" key="1">
    <source>
        <dbReference type="SAM" id="MobiDB-lite"/>
    </source>
</evidence>